<dbReference type="GO" id="GO:0004496">
    <property type="term" value="F:mevalonate kinase activity"/>
    <property type="evidence" value="ECO:0007669"/>
    <property type="project" value="InterPro"/>
</dbReference>
<gene>
    <name evidence="11" type="ordered locus">Fleli_3325</name>
</gene>
<dbReference type="GO" id="GO:0019287">
    <property type="term" value="P:isopentenyl diphosphate biosynthetic process, mevalonate pathway"/>
    <property type="evidence" value="ECO:0007669"/>
    <property type="project" value="TreeGrafter"/>
</dbReference>
<evidence type="ECO:0000256" key="2">
    <source>
        <dbReference type="ARBA" id="ARBA00022516"/>
    </source>
</evidence>
<dbReference type="OrthoDB" id="977547at2"/>
<dbReference type="HOGENOM" id="CLU_902781_0_0_10"/>
<dbReference type="Proteomes" id="UP000006054">
    <property type="component" value="Chromosome"/>
</dbReference>
<dbReference type="PRINTS" id="PR00959">
    <property type="entry name" value="MEVGALKINASE"/>
</dbReference>
<feature type="domain" description="GHMP kinase N-terminal" evidence="10">
    <location>
        <begin position="88"/>
        <end position="159"/>
    </location>
</feature>
<dbReference type="InterPro" id="IPR006205">
    <property type="entry name" value="Mev_gal_kin"/>
</dbReference>
<dbReference type="PANTHER" id="PTHR43290:SF2">
    <property type="entry name" value="MEVALONATE KINASE"/>
    <property type="match status" value="1"/>
</dbReference>
<keyword evidence="3" id="KW-0808">Transferase</keyword>
<dbReference type="KEGG" id="fli:Fleli_3325"/>
<evidence type="ECO:0000256" key="1">
    <source>
        <dbReference type="ARBA" id="ARBA00022490"/>
    </source>
</evidence>
<keyword evidence="5 11" id="KW-0418">Kinase</keyword>
<dbReference type="InterPro" id="IPR036554">
    <property type="entry name" value="GHMP_kinase_C_sf"/>
</dbReference>
<evidence type="ECO:0000313" key="12">
    <source>
        <dbReference type="Proteomes" id="UP000006054"/>
    </source>
</evidence>
<dbReference type="PANTHER" id="PTHR43290">
    <property type="entry name" value="MEVALONATE KINASE"/>
    <property type="match status" value="1"/>
</dbReference>
<comment type="pathway">
    <text evidence="9">Isoprenoid biosynthesis; isopentenyl diphosphate biosynthesis via mevalonate pathway; isopentenyl diphosphate from (R)-mevalonate: step 1/3.</text>
</comment>
<dbReference type="AlphaFoldDB" id="I4ANW9"/>
<keyword evidence="2" id="KW-0444">Lipid biosynthesis</keyword>
<dbReference type="InterPro" id="IPR014721">
    <property type="entry name" value="Ribsml_uS5_D2-typ_fold_subgr"/>
</dbReference>
<proteinExistence type="predicted"/>
<dbReference type="Gene3D" id="3.30.230.10">
    <property type="match status" value="1"/>
</dbReference>
<keyword evidence="12" id="KW-1185">Reference proteome</keyword>
<dbReference type="GO" id="GO:0005829">
    <property type="term" value="C:cytosol"/>
    <property type="evidence" value="ECO:0007669"/>
    <property type="project" value="TreeGrafter"/>
</dbReference>
<evidence type="ECO:0000256" key="4">
    <source>
        <dbReference type="ARBA" id="ARBA00022741"/>
    </source>
</evidence>
<dbReference type="Gene3D" id="3.30.70.890">
    <property type="entry name" value="GHMP kinase, C-terminal domain"/>
    <property type="match status" value="1"/>
</dbReference>
<dbReference type="InterPro" id="IPR020568">
    <property type="entry name" value="Ribosomal_Su5_D2-typ_SF"/>
</dbReference>
<organism evidence="11 12">
    <name type="scientific">Bernardetia litoralis (strain ATCC 23117 / DSM 6794 / NBRC 15988 / NCIMB 1366 / Fx l1 / Sio-4)</name>
    <name type="common">Flexibacter litoralis</name>
    <dbReference type="NCBI Taxonomy" id="880071"/>
    <lineage>
        <taxon>Bacteria</taxon>
        <taxon>Pseudomonadati</taxon>
        <taxon>Bacteroidota</taxon>
        <taxon>Cytophagia</taxon>
        <taxon>Cytophagales</taxon>
        <taxon>Bernardetiaceae</taxon>
        <taxon>Bernardetia</taxon>
    </lineage>
</organism>
<accession>I4ANW9</accession>
<sequence length="320" mass="36431">MKSPFFNSKILLFGEYGIIHEAMGLALPYDLFQGRLIFKNVTQVSSKILQSNNELRSFADYLKELVKEDDFPIAFDFTSLEFDLEQGLFFESTIPQGFGVGSSGSLTAAMYQRYARRKLPIANGVPTTEEISDLKKVFAKMESHFHGASSGFDPLICYLNMPLLIKSKKEIEVTQIPDFDGNNGKELNKGAIFLLNTGRPRRTEPLVNLFLEKCKNKEFADACQNEFIPLNNACIKTFLANDLKAMFKNLSDLSHFQYKNFQPMIPSLYRPLWKYGLQTDDYYLKLCGAGGGGFILGFAKDFDKVKHHFSQYQVRVVYEI</sequence>
<dbReference type="SUPFAM" id="SSF55060">
    <property type="entry name" value="GHMP Kinase, C-terminal domain"/>
    <property type="match status" value="1"/>
</dbReference>
<evidence type="ECO:0000259" key="10">
    <source>
        <dbReference type="Pfam" id="PF00288"/>
    </source>
</evidence>
<keyword evidence="7" id="KW-0460">Magnesium</keyword>
<evidence type="ECO:0000256" key="6">
    <source>
        <dbReference type="ARBA" id="ARBA00022840"/>
    </source>
</evidence>
<keyword evidence="4" id="KW-0547">Nucleotide-binding</keyword>
<protein>
    <submittedName>
        <fullName evidence="11">Mevalonate kinase</fullName>
    </submittedName>
</protein>
<dbReference type="EMBL" id="CP003345">
    <property type="protein sequence ID" value="AFM05654.1"/>
    <property type="molecule type" value="Genomic_DNA"/>
</dbReference>
<evidence type="ECO:0000256" key="8">
    <source>
        <dbReference type="ARBA" id="ARBA00023098"/>
    </source>
</evidence>
<dbReference type="InterPro" id="IPR006204">
    <property type="entry name" value="GHMP_kinase_N_dom"/>
</dbReference>
<dbReference type="eggNOG" id="COG1577">
    <property type="taxonomic scope" value="Bacteria"/>
</dbReference>
<dbReference type="RefSeq" id="WP_014799082.1">
    <property type="nucleotide sequence ID" value="NC_018018.1"/>
</dbReference>
<dbReference type="SUPFAM" id="SSF54211">
    <property type="entry name" value="Ribosomal protein S5 domain 2-like"/>
    <property type="match status" value="1"/>
</dbReference>
<evidence type="ECO:0000256" key="9">
    <source>
        <dbReference type="ARBA" id="ARBA00029438"/>
    </source>
</evidence>
<keyword evidence="8" id="KW-0443">Lipid metabolism</keyword>
<dbReference type="Pfam" id="PF00288">
    <property type="entry name" value="GHMP_kinases_N"/>
    <property type="match status" value="1"/>
</dbReference>
<evidence type="ECO:0000256" key="3">
    <source>
        <dbReference type="ARBA" id="ARBA00022679"/>
    </source>
</evidence>
<dbReference type="GO" id="GO:0005524">
    <property type="term" value="F:ATP binding"/>
    <property type="evidence" value="ECO:0007669"/>
    <property type="project" value="UniProtKB-KW"/>
</dbReference>
<evidence type="ECO:0000256" key="7">
    <source>
        <dbReference type="ARBA" id="ARBA00022842"/>
    </source>
</evidence>
<reference evidence="12" key="1">
    <citation type="submission" date="2012-06" db="EMBL/GenBank/DDBJ databases">
        <title>The complete genome of Flexibacter litoralis DSM 6794.</title>
        <authorList>
            <person name="Lucas S."/>
            <person name="Copeland A."/>
            <person name="Lapidus A."/>
            <person name="Glavina del Rio T."/>
            <person name="Dalin E."/>
            <person name="Tice H."/>
            <person name="Bruce D."/>
            <person name="Goodwin L."/>
            <person name="Pitluck S."/>
            <person name="Peters L."/>
            <person name="Ovchinnikova G."/>
            <person name="Lu M."/>
            <person name="Kyrpides N."/>
            <person name="Mavromatis K."/>
            <person name="Ivanova N."/>
            <person name="Brettin T."/>
            <person name="Detter J.C."/>
            <person name="Han C."/>
            <person name="Larimer F."/>
            <person name="Land M."/>
            <person name="Hauser L."/>
            <person name="Markowitz V."/>
            <person name="Cheng J.-F."/>
            <person name="Hugenholtz P."/>
            <person name="Woyke T."/>
            <person name="Wu D."/>
            <person name="Spring S."/>
            <person name="Lang E."/>
            <person name="Kopitz M."/>
            <person name="Brambilla E."/>
            <person name="Klenk H.-P."/>
            <person name="Eisen J.A."/>
        </authorList>
    </citation>
    <scope>NUCLEOTIDE SEQUENCE [LARGE SCALE GENOMIC DNA]</scope>
    <source>
        <strain evidence="12">ATCC 23117 / DSM 6794 / NBRC 15988 / NCIMB 1366 / Sio-4</strain>
    </source>
</reference>
<dbReference type="STRING" id="880071.Fleli_3325"/>
<keyword evidence="6" id="KW-0067">ATP-binding</keyword>
<evidence type="ECO:0000256" key="5">
    <source>
        <dbReference type="ARBA" id="ARBA00022777"/>
    </source>
</evidence>
<evidence type="ECO:0000313" key="11">
    <source>
        <dbReference type="EMBL" id="AFM05654.1"/>
    </source>
</evidence>
<name>I4ANW9_BERLS</name>
<dbReference type="PATRIC" id="fig|880071.3.peg.3328"/>
<keyword evidence="1" id="KW-0963">Cytoplasm</keyword>